<gene>
    <name evidence="1" type="ORF">FCALED_LOCUS10505</name>
</gene>
<organism evidence="1 2">
    <name type="scientific">Funneliformis caledonium</name>
    <dbReference type="NCBI Taxonomy" id="1117310"/>
    <lineage>
        <taxon>Eukaryota</taxon>
        <taxon>Fungi</taxon>
        <taxon>Fungi incertae sedis</taxon>
        <taxon>Mucoromycota</taxon>
        <taxon>Glomeromycotina</taxon>
        <taxon>Glomeromycetes</taxon>
        <taxon>Glomerales</taxon>
        <taxon>Glomeraceae</taxon>
        <taxon>Funneliformis</taxon>
    </lineage>
</organism>
<keyword evidence="2" id="KW-1185">Reference proteome</keyword>
<accession>A0A9N9H0F0</accession>
<sequence length="137" mass="15946">MHLEVIPLDRYQKLDILKMLQVVVTFFDMDLIRLVPLCCFKKATIPVNSKSEKKIPREKVSKDGDYVHRYIDIVINGNEENIVLELVTTANQSNLEEHFNHALSYGNNLTATAIWIVHFTCENRYCKAENPMYQSEE</sequence>
<evidence type="ECO:0000313" key="1">
    <source>
        <dbReference type="EMBL" id="CAG8639763.1"/>
    </source>
</evidence>
<protein>
    <submittedName>
        <fullName evidence="1">5038_t:CDS:1</fullName>
    </submittedName>
</protein>
<dbReference type="OrthoDB" id="2440502at2759"/>
<evidence type="ECO:0000313" key="2">
    <source>
        <dbReference type="Proteomes" id="UP000789570"/>
    </source>
</evidence>
<dbReference type="Proteomes" id="UP000789570">
    <property type="component" value="Unassembled WGS sequence"/>
</dbReference>
<dbReference type="AlphaFoldDB" id="A0A9N9H0F0"/>
<comment type="caution">
    <text evidence="1">The sequence shown here is derived from an EMBL/GenBank/DDBJ whole genome shotgun (WGS) entry which is preliminary data.</text>
</comment>
<name>A0A9N9H0F0_9GLOM</name>
<dbReference type="EMBL" id="CAJVPQ010003899">
    <property type="protein sequence ID" value="CAG8639763.1"/>
    <property type="molecule type" value="Genomic_DNA"/>
</dbReference>
<reference evidence="1" key="1">
    <citation type="submission" date="2021-06" db="EMBL/GenBank/DDBJ databases">
        <authorList>
            <person name="Kallberg Y."/>
            <person name="Tangrot J."/>
            <person name="Rosling A."/>
        </authorList>
    </citation>
    <scope>NUCLEOTIDE SEQUENCE</scope>
    <source>
        <strain evidence="1">UK204</strain>
    </source>
</reference>
<proteinExistence type="predicted"/>